<dbReference type="AlphaFoldDB" id="A0A0F9WVY5"/>
<reference evidence="4" key="1">
    <citation type="journal article" date="2015" name="Nature">
        <title>Complex archaea that bridge the gap between prokaryotes and eukaryotes.</title>
        <authorList>
            <person name="Spang A."/>
            <person name="Saw J.H."/>
            <person name="Jorgensen S.L."/>
            <person name="Zaremba-Niedzwiedzka K."/>
            <person name="Martijn J."/>
            <person name="Lind A.E."/>
            <person name="van Eijk R."/>
            <person name="Schleper C."/>
            <person name="Guy L."/>
            <person name="Ettema T.J."/>
        </authorList>
    </citation>
    <scope>NUCLEOTIDE SEQUENCE</scope>
</reference>
<dbReference type="InterPro" id="IPR031571">
    <property type="entry name" value="RcpC_dom"/>
</dbReference>
<keyword evidence="2" id="KW-0472">Membrane</keyword>
<evidence type="ECO:0000259" key="3">
    <source>
        <dbReference type="Pfam" id="PF16976"/>
    </source>
</evidence>
<keyword evidence="2" id="KW-1133">Transmembrane helix</keyword>
<name>A0A0F9WVY5_9ZZZZ</name>
<feature type="transmembrane region" description="Helical" evidence="2">
    <location>
        <begin position="12"/>
        <end position="30"/>
    </location>
</feature>
<accession>A0A0F9WVY5</accession>
<dbReference type="EMBL" id="LAZR01000190">
    <property type="protein sequence ID" value="KKN83123.1"/>
    <property type="molecule type" value="Genomic_DNA"/>
</dbReference>
<comment type="caution">
    <text evidence="4">The sequence shown here is derived from an EMBL/GenBank/DDBJ whole genome shotgun (WGS) entry which is preliminary data.</text>
</comment>
<evidence type="ECO:0000313" key="4">
    <source>
        <dbReference type="EMBL" id="KKN83123.1"/>
    </source>
</evidence>
<proteinExistence type="predicted"/>
<dbReference type="Pfam" id="PF16976">
    <property type="entry name" value="RcpC"/>
    <property type="match status" value="1"/>
</dbReference>
<feature type="region of interest" description="Disordered" evidence="1">
    <location>
        <begin position="230"/>
        <end position="268"/>
    </location>
</feature>
<organism evidence="4">
    <name type="scientific">marine sediment metagenome</name>
    <dbReference type="NCBI Taxonomy" id="412755"/>
    <lineage>
        <taxon>unclassified sequences</taxon>
        <taxon>metagenomes</taxon>
        <taxon>ecological metagenomes</taxon>
    </lineage>
</organism>
<protein>
    <recommendedName>
        <fullName evidence="3">Flp pilus assembly protein RcpC/CpaB domain-containing protein</fullName>
    </recommendedName>
</protein>
<gene>
    <name evidence="4" type="ORF">LCGC14_0302370</name>
</gene>
<evidence type="ECO:0000256" key="1">
    <source>
        <dbReference type="SAM" id="MobiDB-lite"/>
    </source>
</evidence>
<evidence type="ECO:0000256" key="2">
    <source>
        <dbReference type="SAM" id="Phobius"/>
    </source>
</evidence>
<keyword evidence="2" id="KW-0812">Transmembrane</keyword>
<feature type="domain" description="Flp pilus assembly protein RcpC/CpaB" evidence="3">
    <location>
        <begin position="120"/>
        <end position="209"/>
    </location>
</feature>
<sequence>MAEEKQGVQNMGLLLIAIALGVVVVIVYNVQIHRIREGMRGTTMRLLKFRRDMRIGDDIKRTDVEVHEIEAQRPGEFGNVMPSKELEYLITQSLRKSARKGEFVMWGHVLASGGEKASGDIKRGMIAKTVPIDSATSPGTILSVGDRINLIGIFRVNKGKPKAYRILTDVRVHRIGGMGPAKDSTSAKPSRASKGMRSFKSVTLELTPAVSLQIENLQTHVLGEFTIEVRHPEERPPPGPGQVHPELEMLASEAKPPRESGRGGFSAR</sequence>